<comment type="caution">
    <text evidence="9">The sequence shown here is derived from an EMBL/GenBank/DDBJ whole genome shotgun (WGS) entry which is preliminary data.</text>
</comment>
<evidence type="ECO:0000313" key="9">
    <source>
        <dbReference type="EMBL" id="NJC27994.1"/>
    </source>
</evidence>
<evidence type="ECO:0000259" key="8">
    <source>
        <dbReference type="Pfam" id="PF01694"/>
    </source>
</evidence>
<feature type="transmembrane region" description="Helical" evidence="7">
    <location>
        <begin position="89"/>
        <end position="110"/>
    </location>
</feature>
<dbReference type="GO" id="GO:0008233">
    <property type="term" value="F:peptidase activity"/>
    <property type="evidence" value="ECO:0007669"/>
    <property type="project" value="UniProtKB-KW"/>
</dbReference>
<dbReference type="InterPro" id="IPR022764">
    <property type="entry name" value="Peptidase_S54_rhomboid_dom"/>
</dbReference>
<keyword evidence="5 7" id="KW-1133">Transmembrane helix</keyword>
<sequence length="277" mass="30343">MPPISPMVKNLLIANVLVFLAVQALGTNSDFALQTILFPPSEEKFQVWQLVTHAFRHDGFQHLAFNMLGLYFLGPMVEQRIGPKKFLTLYFVALAGAVIFHLASPTISIWQMQQAYDVFMADPSLENFNAFFSGRDLRALVYGNQNAATAAGELEDLFAFGDYSGDVVAEASALMQQMMDYRRGAPMLGASGAVSGVAAAFAVLNPNTKLSPLFIPIGFPAKYFIPFLFLIDLVLGVLNLAGDNIAHFAHIGGAVFGALLAWYFVKTTVPPHMKRWS</sequence>
<keyword evidence="10" id="KW-1185">Reference proteome</keyword>
<feature type="transmembrane region" description="Helical" evidence="7">
    <location>
        <begin position="248"/>
        <end position="265"/>
    </location>
</feature>
<evidence type="ECO:0000256" key="7">
    <source>
        <dbReference type="SAM" id="Phobius"/>
    </source>
</evidence>
<comment type="similarity">
    <text evidence="2">Belongs to the peptidase S54 family.</text>
</comment>
<keyword evidence="3 7" id="KW-0812">Transmembrane</keyword>
<name>A0ABX0XGF6_9BACT</name>
<dbReference type="InterPro" id="IPR050925">
    <property type="entry name" value="Rhomboid_protease_S54"/>
</dbReference>
<accession>A0ABX0XGF6</accession>
<feature type="domain" description="Peptidase S54 rhomboid" evidence="8">
    <location>
        <begin position="172"/>
        <end position="266"/>
    </location>
</feature>
<reference evidence="9 10" key="1">
    <citation type="submission" date="2020-03" db="EMBL/GenBank/DDBJ databases">
        <title>Genomic Encyclopedia of Type Strains, Phase IV (KMG-IV): sequencing the most valuable type-strain genomes for metagenomic binning, comparative biology and taxonomic classification.</title>
        <authorList>
            <person name="Goeker M."/>
        </authorList>
    </citation>
    <scope>NUCLEOTIDE SEQUENCE [LARGE SCALE GENOMIC DNA]</scope>
    <source>
        <strain evidence="9 10">DSM 105096</strain>
    </source>
</reference>
<comment type="subcellular location">
    <subcellularLocation>
        <location evidence="1">Membrane</location>
        <topology evidence="1">Multi-pass membrane protein</topology>
    </subcellularLocation>
</comment>
<dbReference type="EMBL" id="JAATJH010000007">
    <property type="protein sequence ID" value="NJC27994.1"/>
    <property type="molecule type" value="Genomic_DNA"/>
</dbReference>
<keyword evidence="6 7" id="KW-0472">Membrane</keyword>
<evidence type="ECO:0000256" key="4">
    <source>
        <dbReference type="ARBA" id="ARBA00022801"/>
    </source>
</evidence>
<organism evidence="9 10">
    <name type="scientific">Neolewinella antarctica</name>
    <dbReference type="NCBI Taxonomy" id="442734"/>
    <lineage>
        <taxon>Bacteria</taxon>
        <taxon>Pseudomonadati</taxon>
        <taxon>Bacteroidota</taxon>
        <taxon>Saprospiria</taxon>
        <taxon>Saprospirales</taxon>
        <taxon>Lewinellaceae</taxon>
        <taxon>Neolewinella</taxon>
    </lineage>
</organism>
<evidence type="ECO:0000256" key="6">
    <source>
        <dbReference type="ARBA" id="ARBA00023136"/>
    </source>
</evidence>
<evidence type="ECO:0000313" key="10">
    <source>
        <dbReference type="Proteomes" id="UP000770785"/>
    </source>
</evidence>
<dbReference type="Pfam" id="PF01694">
    <property type="entry name" value="Rhomboid"/>
    <property type="match status" value="2"/>
</dbReference>
<evidence type="ECO:0000256" key="3">
    <source>
        <dbReference type="ARBA" id="ARBA00022692"/>
    </source>
</evidence>
<keyword evidence="4" id="KW-0378">Hydrolase</keyword>
<dbReference type="GO" id="GO:0006508">
    <property type="term" value="P:proteolysis"/>
    <property type="evidence" value="ECO:0007669"/>
    <property type="project" value="UniProtKB-KW"/>
</dbReference>
<feature type="domain" description="Peptidase S54 rhomboid" evidence="8">
    <location>
        <begin position="45"/>
        <end position="104"/>
    </location>
</feature>
<dbReference type="PANTHER" id="PTHR43731">
    <property type="entry name" value="RHOMBOID PROTEASE"/>
    <property type="match status" value="1"/>
</dbReference>
<dbReference type="Proteomes" id="UP000770785">
    <property type="component" value="Unassembled WGS sequence"/>
</dbReference>
<evidence type="ECO:0000256" key="1">
    <source>
        <dbReference type="ARBA" id="ARBA00004141"/>
    </source>
</evidence>
<dbReference type="RefSeq" id="WP_168039614.1">
    <property type="nucleotide sequence ID" value="NZ_JAATJH010000007.1"/>
</dbReference>
<evidence type="ECO:0000256" key="5">
    <source>
        <dbReference type="ARBA" id="ARBA00022989"/>
    </source>
</evidence>
<dbReference type="InterPro" id="IPR035952">
    <property type="entry name" value="Rhomboid-like_sf"/>
</dbReference>
<evidence type="ECO:0000256" key="2">
    <source>
        <dbReference type="ARBA" id="ARBA00009045"/>
    </source>
</evidence>
<dbReference type="SUPFAM" id="SSF144091">
    <property type="entry name" value="Rhomboid-like"/>
    <property type="match status" value="1"/>
</dbReference>
<gene>
    <name evidence="9" type="ORF">GGR27_003513</name>
</gene>
<feature type="transmembrane region" description="Helical" evidence="7">
    <location>
        <begin position="224"/>
        <end position="242"/>
    </location>
</feature>
<proteinExistence type="inferred from homology"/>
<protein>
    <submittedName>
        <fullName evidence="9">Membrane associated rhomboid family serine protease</fullName>
    </submittedName>
</protein>
<feature type="transmembrane region" description="Helical" evidence="7">
    <location>
        <begin position="184"/>
        <end position="204"/>
    </location>
</feature>
<dbReference type="PANTHER" id="PTHR43731:SF14">
    <property type="entry name" value="PRESENILIN-ASSOCIATED RHOMBOID-LIKE PROTEIN, MITOCHONDRIAL"/>
    <property type="match status" value="1"/>
</dbReference>
<dbReference type="Gene3D" id="1.20.1540.10">
    <property type="entry name" value="Rhomboid-like"/>
    <property type="match status" value="2"/>
</dbReference>
<keyword evidence="9" id="KW-0645">Protease</keyword>